<dbReference type="Proteomes" id="UP000250197">
    <property type="component" value="Chromosome"/>
</dbReference>
<dbReference type="NCBIfam" id="TIGR01907">
    <property type="entry name" value="casE_Cse3"/>
    <property type="match status" value="1"/>
</dbReference>
<dbReference type="EMBL" id="CP021252">
    <property type="protein sequence ID" value="ART20321.1"/>
    <property type="molecule type" value="Genomic_DNA"/>
</dbReference>
<dbReference type="SMART" id="SM01101">
    <property type="entry name" value="CRISPR_assoc"/>
    <property type="match status" value="1"/>
</dbReference>
<proteinExistence type="predicted"/>
<accession>A0A2Z2J199</accession>
<dbReference type="InterPro" id="IPR010179">
    <property type="entry name" value="CRISPR-assoc_prot_Cse3"/>
</dbReference>
<dbReference type="Gene3D" id="3.30.70.1210">
    <property type="entry name" value="Crispr-associated protein, domain 2"/>
    <property type="match status" value="1"/>
</dbReference>
<sequence length="227" mass="24715">MKNMITTRYLTKAPAHALLSVAANSARRVSPASLNSPTFRHRAVMGLFPAFDDANPRSAAEILFRLETPAGQAPYFLIQSATEPTVSNYPDIVTKQVELQAPPTGTSVSFRISLNAIRRETFTNASGKRSYKVKPIPLDHEDTERTTFGPWLAQKLSPALDAVEVTNHRRAVLKDPKAEKGRMTLQIDAVDGIAVVRDTTALVSILTTGIGREKAYGCGLLSIRALS</sequence>
<organism evidence="1 2">
    <name type="scientific">Corynebacterium striatum</name>
    <dbReference type="NCBI Taxonomy" id="43770"/>
    <lineage>
        <taxon>Bacteria</taxon>
        <taxon>Bacillati</taxon>
        <taxon>Actinomycetota</taxon>
        <taxon>Actinomycetes</taxon>
        <taxon>Mycobacteriales</taxon>
        <taxon>Corynebacteriaceae</taxon>
        <taxon>Corynebacterium</taxon>
    </lineage>
</organism>
<protein>
    <submittedName>
        <fullName evidence="1">Type I-E CRISPR-associated protein Cas6/Cse3/CasE</fullName>
    </submittedName>
</protein>
<evidence type="ECO:0000313" key="2">
    <source>
        <dbReference type="Proteomes" id="UP000250197"/>
    </source>
</evidence>
<dbReference type="Pfam" id="PF08798">
    <property type="entry name" value="CRISPR_assoc"/>
    <property type="match status" value="1"/>
</dbReference>
<dbReference type="KEGG" id="cstr:CBE89_01485"/>
<reference evidence="1 2" key="1">
    <citation type="submission" date="2017-05" db="EMBL/GenBank/DDBJ databases">
        <title>Complete genome sequence of Corynebacterium striatum KC-Na-1 isolated from Neophocaena asiaeorientalis in Korea.</title>
        <authorList>
            <person name="Kim J.H."/>
            <person name="Lee K."/>
        </authorList>
    </citation>
    <scope>NUCLEOTIDE SEQUENCE [LARGE SCALE GENOMIC DNA]</scope>
    <source>
        <strain evidence="1 2">KC-Na-01</strain>
    </source>
</reference>
<dbReference type="CDD" id="cd09727">
    <property type="entry name" value="Cas6_I-E"/>
    <property type="match status" value="1"/>
</dbReference>
<dbReference type="SUPFAM" id="SSF117987">
    <property type="entry name" value="CRISPR-associated protein"/>
    <property type="match status" value="2"/>
</dbReference>
<dbReference type="Gene3D" id="3.30.70.1200">
    <property type="entry name" value="Crispr-associated protein, domain 1"/>
    <property type="match status" value="1"/>
</dbReference>
<gene>
    <name evidence="1" type="ORF">CBE89_01485</name>
</gene>
<name>A0A2Z2J199_CORST</name>
<evidence type="ECO:0000313" key="1">
    <source>
        <dbReference type="EMBL" id="ART20321.1"/>
    </source>
</evidence>
<dbReference type="AlphaFoldDB" id="A0A2Z2J199"/>
<dbReference type="RefSeq" id="WP_205690676.1">
    <property type="nucleotide sequence ID" value="NZ_CP021252.1"/>
</dbReference>